<protein>
    <recommendedName>
        <fullName evidence="3">Ribosomal RNA small subunit methyltransferase D</fullName>
        <ecNumber evidence="3">2.1.1.171</ecNumber>
    </recommendedName>
</protein>
<dbReference type="PIRSF" id="PIRSF004553">
    <property type="entry name" value="CHP00095"/>
    <property type="match status" value="1"/>
</dbReference>
<dbReference type="PANTHER" id="PTHR43542:SF1">
    <property type="entry name" value="METHYLTRANSFERASE"/>
    <property type="match status" value="1"/>
</dbReference>
<dbReference type="Pfam" id="PF03602">
    <property type="entry name" value="Cons_hypoth95"/>
    <property type="match status" value="1"/>
</dbReference>
<evidence type="ECO:0000313" key="5">
    <source>
        <dbReference type="Proteomes" id="UP000011617"/>
    </source>
</evidence>
<accession>L8XZW6</accession>
<dbReference type="EC" id="2.1.1.171" evidence="3"/>
<keyword evidence="3" id="KW-0698">rRNA processing</keyword>
<dbReference type="GO" id="GO:0052913">
    <property type="term" value="F:16S rRNA (guanine(966)-N(2))-methyltransferase activity"/>
    <property type="evidence" value="ECO:0007669"/>
    <property type="project" value="UniProtKB-EC"/>
</dbReference>
<keyword evidence="1 3" id="KW-0489">Methyltransferase</keyword>
<dbReference type="InterPro" id="IPR029063">
    <property type="entry name" value="SAM-dependent_MTases_sf"/>
</dbReference>
<proteinExistence type="inferred from homology"/>
<organism evidence="4 5">
    <name type="scientific">Wohlfahrtiimonas chitiniclastica SH04</name>
    <dbReference type="NCBI Taxonomy" id="1261130"/>
    <lineage>
        <taxon>Bacteria</taxon>
        <taxon>Pseudomonadati</taxon>
        <taxon>Pseudomonadota</taxon>
        <taxon>Gammaproteobacteria</taxon>
        <taxon>Cardiobacteriales</taxon>
        <taxon>Ignatzschineriaceae</taxon>
        <taxon>Wohlfahrtiimonas</taxon>
    </lineage>
</organism>
<dbReference type="PANTHER" id="PTHR43542">
    <property type="entry name" value="METHYLTRANSFERASE"/>
    <property type="match status" value="1"/>
</dbReference>
<dbReference type="InterPro" id="IPR004398">
    <property type="entry name" value="RNA_MeTrfase_RsmD"/>
</dbReference>
<dbReference type="HOGENOM" id="CLU_075826_2_2_6"/>
<dbReference type="EMBL" id="AOBV01000008">
    <property type="protein sequence ID" value="ELV07836.1"/>
    <property type="molecule type" value="Genomic_DNA"/>
</dbReference>
<evidence type="ECO:0000313" key="4">
    <source>
        <dbReference type="EMBL" id="ELV07836.1"/>
    </source>
</evidence>
<dbReference type="SUPFAM" id="SSF53335">
    <property type="entry name" value="S-adenosyl-L-methionine-dependent methyltransferases"/>
    <property type="match status" value="1"/>
</dbReference>
<dbReference type="Gene3D" id="3.40.50.150">
    <property type="entry name" value="Vaccinia Virus protein VP39"/>
    <property type="match status" value="1"/>
</dbReference>
<comment type="caution">
    <text evidence="4">The sequence shown here is derived from an EMBL/GenBank/DDBJ whole genome shotgun (WGS) entry which is preliminary data.</text>
</comment>
<comment type="function">
    <text evidence="3">Specifically methylates the guanine in position 966 of 16S rRNA in the assembled 30S particle.</text>
</comment>
<evidence type="ECO:0000256" key="1">
    <source>
        <dbReference type="ARBA" id="ARBA00022603"/>
    </source>
</evidence>
<evidence type="ECO:0000256" key="2">
    <source>
        <dbReference type="ARBA" id="ARBA00022679"/>
    </source>
</evidence>
<dbReference type="Proteomes" id="UP000011617">
    <property type="component" value="Unassembled WGS sequence"/>
</dbReference>
<keyword evidence="2 3" id="KW-0808">Transferase</keyword>
<comment type="catalytic activity">
    <reaction evidence="3">
        <text>guanosine(966) in 16S rRNA + S-adenosyl-L-methionine = N(2)-methylguanosine(966) in 16S rRNA + S-adenosyl-L-homocysteine + H(+)</text>
        <dbReference type="Rhea" id="RHEA:23548"/>
        <dbReference type="Rhea" id="RHEA-COMP:10211"/>
        <dbReference type="Rhea" id="RHEA-COMP:10212"/>
        <dbReference type="ChEBI" id="CHEBI:15378"/>
        <dbReference type="ChEBI" id="CHEBI:57856"/>
        <dbReference type="ChEBI" id="CHEBI:59789"/>
        <dbReference type="ChEBI" id="CHEBI:74269"/>
        <dbReference type="ChEBI" id="CHEBI:74481"/>
        <dbReference type="EC" id="2.1.1.171"/>
    </reaction>
</comment>
<dbReference type="CDD" id="cd02440">
    <property type="entry name" value="AdoMet_MTases"/>
    <property type="match status" value="1"/>
</dbReference>
<dbReference type="NCBIfam" id="TIGR00095">
    <property type="entry name" value="16S rRNA (guanine(966)-N(2))-methyltransferase RsmD"/>
    <property type="match status" value="1"/>
</dbReference>
<keyword evidence="3" id="KW-0949">S-adenosyl-L-methionine</keyword>
<evidence type="ECO:0000256" key="3">
    <source>
        <dbReference type="PIRNR" id="PIRNR004553"/>
    </source>
</evidence>
<reference evidence="4 5" key="1">
    <citation type="journal article" date="2013" name="Genome Announc.">
        <title>Complete Genome Sequence of Wohlfahrtiimonas chitiniclastica Strain SH04, Isolated from Chrysomya megacephala Collected from Pudong International Airport in China.</title>
        <authorList>
            <person name="Cao X.M."/>
            <person name="Chen T."/>
            <person name="Xu L.Z."/>
            <person name="Yao L.S."/>
            <person name="Qi J."/>
            <person name="Zhang X.L."/>
            <person name="Yan Q.L."/>
            <person name="Deng Y.H."/>
            <person name="Guo T.Y."/>
            <person name="Wang J."/>
            <person name="Hu K.X."/>
            <person name="Xu B.L."/>
        </authorList>
    </citation>
    <scope>NUCLEOTIDE SEQUENCE [LARGE SCALE GENOMIC DNA]</scope>
    <source>
        <strain evidence="4 5">SH04</strain>
    </source>
</reference>
<comment type="similarity">
    <text evidence="3">Belongs to the methyltransferase superfamily. RsmD family.</text>
</comment>
<dbReference type="AlphaFoldDB" id="L8XZW6"/>
<name>L8XZW6_9GAMM</name>
<keyword evidence="5" id="KW-1185">Reference proteome</keyword>
<gene>
    <name evidence="4" type="ORF">F387_01321</name>
</gene>
<dbReference type="PATRIC" id="fig|1261130.3.peg.1361"/>
<sequence>MDRISQKTDIGTVMKKTQSHTIRIIGGDYRSRLLTVMDKEGLRPTGNRMRETLFNWLQPIIIGQTCLDLFAGSGALGMEALSRGAKSVTFVEKDREAFATLKQNVMSICKERERYQLLNKDAVQVAALTQAYGVIFLDPPFALPELLTHALTALQASTHFASVRYLVIERSLAMKIEAIEGFSVHREMNTKESNVSLWVRA</sequence>